<reference evidence="3" key="1">
    <citation type="submission" date="2017-08" db="EMBL/GenBank/DDBJ databases">
        <authorList>
            <person name="Imhoff J.F."/>
            <person name="Rahn T."/>
            <person name="Kuenzel S."/>
            <person name="Neulinger S.C."/>
        </authorList>
    </citation>
    <scope>NUCLEOTIDE SEQUENCE</scope>
    <source>
        <strain evidence="3">IM 151</strain>
    </source>
</reference>
<dbReference type="Proteomes" id="UP001041814">
    <property type="component" value="Unassembled WGS sequence"/>
</dbReference>
<evidence type="ECO:0008006" key="5">
    <source>
        <dbReference type="Google" id="ProtNLM"/>
    </source>
</evidence>
<dbReference type="RefSeq" id="WP_200227067.1">
    <property type="nucleotide sequence ID" value="NZ_NRRT01000008.1"/>
</dbReference>
<organism evidence="3 4">
    <name type="scientific">Rubrivivax gelatinosus</name>
    <name type="common">Rhodocyclus gelatinosus</name>
    <name type="synonym">Rhodopseudomonas gelatinosa</name>
    <dbReference type="NCBI Taxonomy" id="28068"/>
    <lineage>
        <taxon>Bacteria</taxon>
        <taxon>Pseudomonadati</taxon>
        <taxon>Pseudomonadota</taxon>
        <taxon>Betaproteobacteria</taxon>
        <taxon>Burkholderiales</taxon>
        <taxon>Sphaerotilaceae</taxon>
        <taxon>Rubrivivax</taxon>
    </lineage>
</organism>
<keyword evidence="2" id="KW-0732">Signal</keyword>
<reference evidence="3" key="2">
    <citation type="journal article" date="2020" name="Microorganisms">
        <title>Osmotic Adaptation and Compatible Solute Biosynthesis of Phototrophic Bacteria as Revealed from Genome Analyses.</title>
        <authorList>
            <person name="Imhoff J.F."/>
            <person name="Rahn T."/>
            <person name="Kunzel S."/>
            <person name="Keller A."/>
            <person name="Neulinger S.C."/>
        </authorList>
    </citation>
    <scope>NUCLEOTIDE SEQUENCE</scope>
    <source>
        <strain evidence="3">IM 151</strain>
    </source>
</reference>
<proteinExistence type="predicted"/>
<sequence>MNKTIRALAMLTLAAGAAGIAQAQDYNVNVVKAGITRYDTHAQTNGVSGLGVPAGADANTSDATTVVLIYERMVSPNVGVELVLGVPPKIEGYADGSVDYLGKVVEARSVSPTLLFNYHFGEPADKFRPYVGLGINYTHFARRKSPYGWKVHMEDSWGPAAEAGFSYKFDRQWGMFGSVAVLKVKSELVGEGAAVIKTTVNYRPVVFTGGLSYSF</sequence>
<dbReference type="Gene3D" id="2.40.160.20">
    <property type="match status" value="1"/>
</dbReference>
<dbReference type="InterPro" id="IPR011250">
    <property type="entry name" value="OMP/PagP_B-barrel"/>
</dbReference>
<dbReference type="PANTHER" id="PTHR36920">
    <property type="match status" value="1"/>
</dbReference>
<comment type="caution">
    <text evidence="3">The sequence shown here is derived from an EMBL/GenBank/DDBJ whole genome shotgun (WGS) entry which is preliminary data.</text>
</comment>
<name>A0ABS1DVA8_RUBGE</name>
<dbReference type="SUPFAM" id="SSF56925">
    <property type="entry name" value="OMPA-like"/>
    <property type="match status" value="1"/>
</dbReference>
<dbReference type="PANTHER" id="PTHR36920:SF1">
    <property type="entry name" value="OUTER MEMBRANE PROTEIN W"/>
    <property type="match status" value="1"/>
</dbReference>
<dbReference type="EMBL" id="NRRU01000041">
    <property type="protein sequence ID" value="MBK1713560.1"/>
    <property type="molecule type" value="Genomic_DNA"/>
</dbReference>
<protein>
    <recommendedName>
        <fullName evidence="5">Outer membrane protein</fullName>
    </recommendedName>
</protein>
<dbReference type="InterPro" id="IPR005618">
    <property type="entry name" value="OMPW"/>
</dbReference>
<evidence type="ECO:0000313" key="3">
    <source>
        <dbReference type="EMBL" id="MBK1713560.1"/>
    </source>
</evidence>
<keyword evidence="4" id="KW-1185">Reference proteome</keyword>
<gene>
    <name evidence="3" type="ORF">CKO43_12305</name>
</gene>
<feature type="chain" id="PRO_5046423982" description="Outer membrane protein" evidence="2">
    <location>
        <begin position="24"/>
        <end position="215"/>
    </location>
</feature>
<dbReference type="Pfam" id="PF03922">
    <property type="entry name" value="OmpW"/>
    <property type="match status" value="1"/>
</dbReference>
<evidence type="ECO:0000256" key="1">
    <source>
        <dbReference type="ARBA" id="ARBA00004442"/>
    </source>
</evidence>
<evidence type="ECO:0000313" key="4">
    <source>
        <dbReference type="Proteomes" id="UP001041814"/>
    </source>
</evidence>
<evidence type="ECO:0000256" key="2">
    <source>
        <dbReference type="SAM" id="SignalP"/>
    </source>
</evidence>
<accession>A0ABS1DVA8</accession>
<feature type="signal peptide" evidence="2">
    <location>
        <begin position="1"/>
        <end position="23"/>
    </location>
</feature>
<comment type="subcellular location">
    <subcellularLocation>
        <location evidence="1">Cell outer membrane</location>
    </subcellularLocation>
</comment>